<evidence type="ECO:0000313" key="2">
    <source>
        <dbReference type="EMBL" id="MDQ0673462.1"/>
    </source>
</evidence>
<evidence type="ECO:0000256" key="1">
    <source>
        <dbReference type="SAM" id="MobiDB-lite"/>
    </source>
</evidence>
<feature type="compositionally biased region" description="Polar residues" evidence="1">
    <location>
        <begin position="113"/>
        <end position="122"/>
    </location>
</feature>
<feature type="region of interest" description="Disordered" evidence="1">
    <location>
        <begin position="94"/>
        <end position="122"/>
    </location>
</feature>
<keyword evidence="3" id="KW-1185">Reference proteome</keyword>
<comment type="caution">
    <text evidence="2">The sequence shown here is derived from an EMBL/GenBank/DDBJ whole genome shotgun (WGS) entry which is preliminary data.</text>
</comment>
<sequence>MWAKRVWWRGTRTARGNTISEEHPLAGPRGKPTARAVGRATEALQRLDTSDSALAHQFCVSWHNVWDASRQRPRDASASRAACQGECARRRRDVSSHIVTPGSKRRHWIPSPGTRTRSATNCPKPSLFRTPFVVKRGSAMVDEVRRRVQQCQRCATGRKGDPLYGIRRPLQIDTAPTPHRQTIRPAGRETHLGDPDYEVTLAWQCYQKLRHIYHARAERGRDLVNEVIASFSTCRSRKSPPLPHTQAMEERDLGLFRHERRLE</sequence>
<reference evidence="2 3" key="1">
    <citation type="submission" date="2023-07" db="EMBL/GenBank/DDBJ databases">
        <title>Comparative genomics of wheat-associated soil bacteria to identify genetic determinants of phenazine resistance.</title>
        <authorList>
            <person name="Mouncey N."/>
        </authorList>
    </citation>
    <scope>NUCLEOTIDE SEQUENCE [LARGE SCALE GENOMIC DNA]</scope>
    <source>
        <strain evidence="2 3">W1I3</strain>
    </source>
</reference>
<feature type="region of interest" description="Disordered" evidence="1">
    <location>
        <begin position="235"/>
        <end position="255"/>
    </location>
</feature>
<protein>
    <submittedName>
        <fullName evidence="2">Uncharacterized protein</fullName>
    </submittedName>
</protein>
<proteinExistence type="predicted"/>
<gene>
    <name evidence="2" type="ORF">QFZ36_001023</name>
</gene>
<name>A0ABU0PIC9_9MICC</name>
<dbReference type="Proteomes" id="UP001236806">
    <property type="component" value="Unassembled WGS sequence"/>
</dbReference>
<accession>A0ABU0PIC9</accession>
<dbReference type="EMBL" id="JAUSXB010000001">
    <property type="protein sequence ID" value="MDQ0673462.1"/>
    <property type="molecule type" value="Genomic_DNA"/>
</dbReference>
<evidence type="ECO:0000313" key="3">
    <source>
        <dbReference type="Proteomes" id="UP001236806"/>
    </source>
</evidence>
<organism evidence="2 3">
    <name type="scientific">Pseudarthrobacter siccitolerans</name>
    <dbReference type="NCBI Taxonomy" id="861266"/>
    <lineage>
        <taxon>Bacteria</taxon>
        <taxon>Bacillati</taxon>
        <taxon>Actinomycetota</taxon>
        <taxon>Actinomycetes</taxon>
        <taxon>Micrococcales</taxon>
        <taxon>Micrococcaceae</taxon>
        <taxon>Pseudarthrobacter</taxon>
    </lineage>
</organism>